<feature type="region of interest" description="Disordered" evidence="1">
    <location>
        <begin position="689"/>
        <end position="747"/>
    </location>
</feature>
<dbReference type="InterPro" id="IPR014710">
    <property type="entry name" value="RmlC-like_jellyroll"/>
</dbReference>
<evidence type="ECO:0000313" key="4">
    <source>
        <dbReference type="Proteomes" id="UP000092321"/>
    </source>
</evidence>
<gene>
    <name evidence="3" type="ORF">HANVADRAFT_47006</name>
</gene>
<dbReference type="EMBL" id="LXPE01000002">
    <property type="protein sequence ID" value="OBA28816.1"/>
    <property type="molecule type" value="Genomic_DNA"/>
</dbReference>
<name>A0A1B7TJA9_9ASCO</name>
<organism evidence="3 4">
    <name type="scientific">Hanseniaspora valbyensis NRRL Y-1626</name>
    <dbReference type="NCBI Taxonomy" id="766949"/>
    <lineage>
        <taxon>Eukaryota</taxon>
        <taxon>Fungi</taxon>
        <taxon>Dikarya</taxon>
        <taxon>Ascomycota</taxon>
        <taxon>Saccharomycotina</taxon>
        <taxon>Saccharomycetes</taxon>
        <taxon>Saccharomycodales</taxon>
        <taxon>Saccharomycodaceae</taxon>
        <taxon>Hanseniaspora</taxon>
    </lineage>
</organism>
<keyword evidence="4" id="KW-1185">Reference proteome</keyword>
<feature type="region of interest" description="Disordered" evidence="1">
    <location>
        <begin position="134"/>
        <end position="214"/>
    </location>
</feature>
<dbReference type="InterPro" id="IPR025974">
    <property type="entry name" value="Mif2/CENP-C_cupin"/>
</dbReference>
<feature type="domain" description="Mif2/CENP-C cupin" evidence="2">
    <location>
        <begin position="578"/>
        <end position="670"/>
    </location>
</feature>
<evidence type="ECO:0000313" key="3">
    <source>
        <dbReference type="EMBL" id="OBA28816.1"/>
    </source>
</evidence>
<proteinExistence type="predicted"/>
<comment type="caution">
    <text evidence="3">The sequence shown here is derived from an EMBL/GenBank/DDBJ whole genome shotgun (WGS) entry which is preliminary data.</text>
</comment>
<dbReference type="AlphaFoldDB" id="A0A1B7TJA9"/>
<accession>A0A1B7TJA9</accession>
<dbReference type="Proteomes" id="UP000092321">
    <property type="component" value="Unassembled WGS sequence"/>
</dbReference>
<evidence type="ECO:0000259" key="2">
    <source>
        <dbReference type="Pfam" id="PF11699"/>
    </source>
</evidence>
<feature type="compositionally biased region" description="Basic and acidic residues" evidence="1">
    <location>
        <begin position="160"/>
        <end position="171"/>
    </location>
</feature>
<dbReference type="Gene3D" id="2.60.120.10">
    <property type="entry name" value="Jelly Rolls"/>
    <property type="match status" value="1"/>
</dbReference>
<reference evidence="4" key="1">
    <citation type="journal article" date="2016" name="Proc. Natl. Acad. Sci. U.S.A.">
        <title>Comparative genomics of biotechnologically important yeasts.</title>
        <authorList>
            <person name="Riley R."/>
            <person name="Haridas S."/>
            <person name="Wolfe K.H."/>
            <person name="Lopes M.R."/>
            <person name="Hittinger C.T."/>
            <person name="Goeker M."/>
            <person name="Salamov A.A."/>
            <person name="Wisecaver J.H."/>
            <person name="Long T.M."/>
            <person name="Calvey C.H."/>
            <person name="Aerts A.L."/>
            <person name="Barry K.W."/>
            <person name="Choi C."/>
            <person name="Clum A."/>
            <person name="Coughlan A.Y."/>
            <person name="Deshpande S."/>
            <person name="Douglass A.P."/>
            <person name="Hanson S.J."/>
            <person name="Klenk H.-P."/>
            <person name="LaButti K.M."/>
            <person name="Lapidus A."/>
            <person name="Lindquist E.A."/>
            <person name="Lipzen A.M."/>
            <person name="Meier-Kolthoff J.P."/>
            <person name="Ohm R.A."/>
            <person name="Otillar R.P."/>
            <person name="Pangilinan J.L."/>
            <person name="Peng Y."/>
            <person name="Rokas A."/>
            <person name="Rosa C.A."/>
            <person name="Scheuner C."/>
            <person name="Sibirny A.A."/>
            <person name="Slot J.C."/>
            <person name="Stielow J.B."/>
            <person name="Sun H."/>
            <person name="Kurtzman C.P."/>
            <person name="Blackwell M."/>
            <person name="Grigoriev I.V."/>
            <person name="Jeffries T.W."/>
        </authorList>
    </citation>
    <scope>NUCLEOTIDE SEQUENCE [LARGE SCALE GENOMIC DNA]</scope>
    <source>
        <strain evidence="4">NRRL Y-1626</strain>
    </source>
</reference>
<sequence length="747" mass="85779">MDELVELKYNRHGSTIKKRKLSQQSGSKQTEFNDIKFPIKNLTATEIAKAGSLSTRRVSLLFKNIDDNISEFSNSKRNSLISNTSSWAYKPQQNENQAARRRSNLHNEIKRQTPANIDQIGLLGNNEYQNINISDSRYGNPTEDNLNLSDINEQIGKNNNNREENMEKGSDGEGSFYDQYNDYQDIPEAPPSQGDMDYNRSDDRRNRDQTSNNFVVDANNDFSAFEEKEEMNKDYLDDINIQLTPPNKNRSQVTKQSLEKNGLESFVEDNRSKDSLSNIKQTNYIGDDLVEINSDDTGYEWAREGEKYIQSKRYLELIKKRKLNFKDPVDQVDDPGDKEFDVNKNEQYEKDLANRRSKGGIFSGYESVKHLKEDGLWNETDELIRENNGLSSDSGYDSSNALSESDIDDEDFELLESEKTPVTTQRKLRKSTRIKVPTLDFWRNEKIIYKKDPNGPGLTIDGVVKIDKKDDLHEEDFIKRRNNQSKTFTVDQGKKKRGRKKKIATGLGTSNKVNYRIYEKIDAGEIPGSDWLKFGIFETEVKDENNNPRDIVLAFAPDTASETVPTLTNSDDFTICYTLEKKISEFDIIKTGFFKLPIETGKKSKKKNSCKWLQFIVLNGVVEVKISNEETEIGKEEIMVCVKNSEFLIPTDSCYSLENIGEDELQLNFTMIHDQRKLSDLTEKEVSLTNNESNEISDDEEQKELSKFLDGDGEEVSEFSKEENLDEKEESKPLFIESSDLVPPNEE</sequence>
<feature type="region of interest" description="Disordered" evidence="1">
    <location>
        <begin position="91"/>
        <end position="112"/>
    </location>
</feature>
<dbReference type="OrthoDB" id="1939643at2759"/>
<protein>
    <recommendedName>
        <fullName evidence="2">Mif2/CENP-C cupin domain-containing protein</fullName>
    </recommendedName>
</protein>
<evidence type="ECO:0000256" key="1">
    <source>
        <dbReference type="SAM" id="MobiDB-lite"/>
    </source>
</evidence>
<feature type="compositionally biased region" description="Polar residues" evidence="1">
    <location>
        <begin position="134"/>
        <end position="157"/>
    </location>
</feature>
<dbReference type="Pfam" id="PF11699">
    <property type="entry name" value="CENP-C_C"/>
    <property type="match status" value="1"/>
</dbReference>
<feature type="compositionally biased region" description="Basic and acidic residues" evidence="1">
    <location>
        <begin position="197"/>
        <end position="208"/>
    </location>
</feature>